<gene>
    <name evidence="4" type="ORF">DAKH74_005850</name>
</gene>
<evidence type="ECO:0000256" key="3">
    <source>
        <dbReference type="SAM" id="MobiDB-lite"/>
    </source>
</evidence>
<name>A0AAV5RQU7_MAUHU</name>
<dbReference type="GO" id="GO:0003723">
    <property type="term" value="F:RNA binding"/>
    <property type="evidence" value="ECO:0007669"/>
    <property type="project" value="TreeGrafter"/>
</dbReference>
<protein>
    <recommendedName>
        <fullName evidence="2">Pre-mRNA-splicing factor CWC26</fullName>
    </recommendedName>
</protein>
<dbReference type="PANTHER" id="PTHR31809:SF0">
    <property type="entry name" value="BUD13 HOMOLOG"/>
    <property type="match status" value="1"/>
</dbReference>
<feature type="compositionally biased region" description="Polar residues" evidence="3">
    <location>
        <begin position="52"/>
        <end position="63"/>
    </location>
</feature>
<dbReference type="Proteomes" id="UP001377567">
    <property type="component" value="Unassembled WGS sequence"/>
</dbReference>
<accession>A0AAV5RQU7</accession>
<feature type="compositionally biased region" description="Basic and acidic residues" evidence="3">
    <location>
        <begin position="16"/>
        <end position="31"/>
    </location>
</feature>
<evidence type="ECO:0000256" key="1">
    <source>
        <dbReference type="ARBA" id="ARBA00011069"/>
    </source>
</evidence>
<dbReference type="GO" id="GO:0070274">
    <property type="term" value="C:RES complex"/>
    <property type="evidence" value="ECO:0007669"/>
    <property type="project" value="TreeGrafter"/>
</dbReference>
<organism evidence="4 5">
    <name type="scientific">Maudiozyma humilis</name>
    <name type="common">Sour dough yeast</name>
    <name type="synonym">Kazachstania humilis</name>
    <dbReference type="NCBI Taxonomy" id="51915"/>
    <lineage>
        <taxon>Eukaryota</taxon>
        <taxon>Fungi</taxon>
        <taxon>Dikarya</taxon>
        <taxon>Ascomycota</taxon>
        <taxon>Saccharomycotina</taxon>
        <taxon>Saccharomycetes</taxon>
        <taxon>Saccharomycetales</taxon>
        <taxon>Saccharomycetaceae</taxon>
        <taxon>Maudiozyma</taxon>
    </lineage>
</organism>
<dbReference type="PANTHER" id="PTHR31809">
    <property type="entry name" value="BUD13 HOMOLOG"/>
    <property type="match status" value="1"/>
</dbReference>
<proteinExistence type="inferred from homology"/>
<dbReference type="Pfam" id="PF09736">
    <property type="entry name" value="Bud13"/>
    <property type="match status" value="1"/>
</dbReference>
<comment type="caution">
    <text evidence="4">The sequence shown here is derived from an EMBL/GenBank/DDBJ whole genome shotgun (WGS) entry which is preliminary data.</text>
</comment>
<evidence type="ECO:0000313" key="5">
    <source>
        <dbReference type="Proteomes" id="UP001377567"/>
    </source>
</evidence>
<keyword evidence="5" id="KW-1185">Reference proteome</keyword>
<evidence type="ECO:0000256" key="2">
    <source>
        <dbReference type="ARBA" id="ARBA00020644"/>
    </source>
</evidence>
<dbReference type="InterPro" id="IPR018609">
    <property type="entry name" value="Bud13"/>
</dbReference>
<dbReference type="GO" id="GO:0005684">
    <property type="term" value="C:U2-type spliceosomal complex"/>
    <property type="evidence" value="ECO:0007669"/>
    <property type="project" value="TreeGrafter"/>
</dbReference>
<feature type="compositionally biased region" description="Basic and acidic residues" evidence="3">
    <location>
        <begin position="91"/>
        <end position="125"/>
    </location>
</feature>
<dbReference type="GO" id="GO:0000398">
    <property type="term" value="P:mRNA splicing, via spliceosome"/>
    <property type="evidence" value="ECO:0007669"/>
    <property type="project" value="TreeGrafter"/>
</dbReference>
<dbReference type="InterPro" id="IPR051112">
    <property type="entry name" value="CWC26_splicing_factor"/>
</dbReference>
<feature type="region of interest" description="Disordered" evidence="3">
    <location>
        <begin position="81"/>
        <end position="136"/>
    </location>
</feature>
<dbReference type="AlphaFoldDB" id="A0AAV5RQU7"/>
<dbReference type="EMBL" id="BTGD01000001">
    <property type="protein sequence ID" value="GMM53969.1"/>
    <property type="molecule type" value="Genomic_DNA"/>
</dbReference>
<sequence length="264" mass="29850">MSLHDYLSKTYGTSTKADKKSKSKSKSRDNKNASTHHTTTLITERIDGPVLPNQSHTAPTSAGGQKKTLWKNLKTNELVETSHVSGNITPKLDDPSNPKKPDNQNVRDETSKDKPETIFRDERGHVLSSEQMAERRLAPDLQKKAKQIALQKLNKGPLQLYMEENQLTYKSLENTLGSRIGDSSLADPALAFDNKEESNKSNVPTSYLGRKQWDGLASSNRFNIPPGSRWDGVDRSNGFETKWFKKKEELEQQNVEKYTLQEDY</sequence>
<comment type="similarity">
    <text evidence="1">Belongs to the CWC26 family.</text>
</comment>
<evidence type="ECO:0000313" key="4">
    <source>
        <dbReference type="EMBL" id="GMM53969.1"/>
    </source>
</evidence>
<reference evidence="4 5" key="1">
    <citation type="journal article" date="2023" name="Elife">
        <title>Identification of key yeast species and microbe-microbe interactions impacting larval growth of Drosophila in the wild.</title>
        <authorList>
            <person name="Mure A."/>
            <person name="Sugiura Y."/>
            <person name="Maeda R."/>
            <person name="Honda K."/>
            <person name="Sakurai N."/>
            <person name="Takahashi Y."/>
            <person name="Watada M."/>
            <person name="Katoh T."/>
            <person name="Gotoh A."/>
            <person name="Gotoh Y."/>
            <person name="Taniguchi I."/>
            <person name="Nakamura K."/>
            <person name="Hayashi T."/>
            <person name="Katayama T."/>
            <person name="Uemura T."/>
            <person name="Hattori Y."/>
        </authorList>
    </citation>
    <scope>NUCLEOTIDE SEQUENCE [LARGE SCALE GENOMIC DNA]</scope>
    <source>
        <strain evidence="4 5">KH-74</strain>
    </source>
</reference>
<feature type="region of interest" description="Disordered" evidence="3">
    <location>
        <begin position="1"/>
        <end position="68"/>
    </location>
</feature>